<dbReference type="PIRSF" id="PIRSF002191">
    <property type="entry name" value="Ribosomal_L19"/>
    <property type="match status" value="1"/>
</dbReference>
<keyword evidence="6" id="KW-0687">Ribonucleoprotein</keyword>
<dbReference type="SUPFAM" id="SSF50104">
    <property type="entry name" value="Translation proteins SH3-like domain"/>
    <property type="match status" value="1"/>
</dbReference>
<evidence type="ECO:0000256" key="2">
    <source>
        <dbReference type="ARBA" id="ARBA00005781"/>
    </source>
</evidence>
<accession>A0A5C0F3D8</accession>
<keyword evidence="3" id="KW-0150">Chloroplast</keyword>
<dbReference type="GeneID" id="41826799"/>
<proteinExistence type="inferred from homology"/>
<geneLocation type="plastid" evidence="8"/>
<dbReference type="RefSeq" id="YP_009695274.1">
    <property type="nucleotide sequence ID" value="NC_044785.1"/>
</dbReference>
<organism evidence="8">
    <name type="scientific">Nitzschia alba</name>
    <name type="common">Marine diatom</name>
    <dbReference type="NCBI Taxonomy" id="2858"/>
    <lineage>
        <taxon>Eukaryota</taxon>
        <taxon>Sar</taxon>
        <taxon>Stramenopiles</taxon>
        <taxon>Ochrophyta</taxon>
        <taxon>Bacillariophyta</taxon>
        <taxon>Bacillariophyceae</taxon>
        <taxon>Bacillariophycidae</taxon>
        <taxon>Bacillariales</taxon>
        <taxon>Bacillariaceae</taxon>
        <taxon>Nitzschia</taxon>
    </lineage>
</organism>
<dbReference type="InterPro" id="IPR008991">
    <property type="entry name" value="Translation_prot_SH3-like_sf"/>
</dbReference>
<evidence type="ECO:0000256" key="3">
    <source>
        <dbReference type="ARBA" id="ARBA00022528"/>
    </source>
</evidence>
<protein>
    <recommendedName>
        <fullName evidence="7">50S ribosomal protein L19, chloroplastic</fullName>
    </recommendedName>
</protein>
<comment type="similarity">
    <text evidence="2">Belongs to the bacterial ribosomal protein bL19 family.</text>
</comment>
<dbReference type="PRINTS" id="PR00061">
    <property type="entry name" value="RIBOSOMALL19"/>
</dbReference>
<dbReference type="InterPro" id="IPR038657">
    <property type="entry name" value="Ribosomal_bL19_sf"/>
</dbReference>
<dbReference type="PANTHER" id="PTHR15680:SF9">
    <property type="entry name" value="LARGE RIBOSOMAL SUBUNIT PROTEIN BL19M"/>
    <property type="match status" value="1"/>
</dbReference>
<keyword evidence="4 8" id="KW-0934">Plastid</keyword>
<dbReference type="Pfam" id="PF01245">
    <property type="entry name" value="Ribosomal_L19"/>
    <property type="match status" value="1"/>
</dbReference>
<dbReference type="GO" id="GO:0003735">
    <property type="term" value="F:structural constituent of ribosome"/>
    <property type="evidence" value="ECO:0007669"/>
    <property type="project" value="InterPro"/>
</dbReference>
<gene>
    <name evidence="8" type="primary">rpl19</name>
</gene>
<dbReference type="EMBL" id="MN065498">
    <property type="protein sequence ID" value="QEI59583.1"/>
    <property type="molecule type" value="Genomic_DNA"/>
</dbReference>
<dbReference type="InterPro" id="IPR018257">
    <property type="entry name" value="Ribosomal_bL19_CS"/>
</dbReference>
<evidence type="ECO:0000256" key="4">
    <source>
        <dbReference type="ARBA" id="ARBA00022640"/>
    </source>
</evidence>
<name>A0A5C0F3D8_NITAL</name>
<keyword evidence="5 8" id="KW-0689">Ribosomal protein</keyword>
<sequence length="123" mass="14555">MIKFNTDKKMAILENFYLTKQVFKLSIGDTITITLKNLEEDLKKRMQEYTGVIIAKNKSSINTSIIVRKDFYNIGVEKHFLLHSPKIESIKILKFAKVRRAKLYYLRTLKGKRSRLKQIFKKN</sequence>
<dbReference type="PANTHER" id="PTHR15680">
    <property type="entry name" value="RIBOSOMAL PROTEIN L19"/>
    <property type="match status" value="1"/>
</dbReference>
<dbReference type="Gene3D" id="2.30.30.790">
    <property type="match status" value="1"/>
</dbReference>
<dbReference type="AlphaFoldDB" id="A0A5C0F3D8"/>
<dbReference type="PROSITE" id="PS01015">
    <property type="entry name" value="RIBOSOMAL_L19"/>
    <property type="match status" value="1"/>
</dbReference>
<evidence type="ECO:0000256" key="6">
    <source>
        <dbReference type="ARBA" id="ARBA00023274"/>
    </source>
</evidence>
<comment type="subcellular location">
    <subcellularLocation>
        <location evidence="1">Plastid</location>
        <location evidence="1">Chloroplast</location>
    </subcellularLocation>
</comment>
<dbReference type="GO" id="GO:0009507">
    <property type="term" value="C:chloroplast"/>
    <property type="evidence" value="ECO:0007669"/>
    <property type="project" value="UniProtKB-SubCell"/>
</dbReference>
<dbReference type="InterPro" id="IPR001857">
    <property type="entry name" value="Ribosomal_bL19"/>
</dbReference>
<evidence type="ECO:0000313" key="8">
    <source>
        <dbReference type="EMBL" id="QEI59583.1"/>
    </source>
</evidence>
<evidence type="ECO:0000256" key="7">
    <source>
        <dbReference type="ARBA" id="ARBA00035376"/>
    </source>
</evidence>
<reference evidence="8" key="1">
    <citation type="submission" date="2019-06" db="EMBL/GenBank/DDBJ databases">
        <authorList>
            <person name="Grosvenor D.A."/>
            <person name="Keepers K.G."/>
            <person name="Pogoda C.S."/>
            <person name="Kane N.C."/>
            <person name="Kociolek J.P."/>
        </authorList>
    </citation>
    <scope>NUCLEOTIDE SEQUENCE</scope>
</reference>
<dbReference type="GO" id="GO:0006412">
    <property type="term" value="P:translation"/>
    <property type="evidence" value="ECO:0007669"/>
    <property type="project" value="InterPro"/>
</dbReference>
<dbReference type="NCBIfam" id="TIGR01024">
    <property type="entry name" value="rplS_bact"/>
    <property type="match status" value="1"/>
</dbReference>
<dbReference type="GO" id="GO:0005762">
    <property type="term" value="C:mitochondrial large ribosomal subunit"/>
    <property type="evidence" value="ECO:0007669"/>
    <property type="project" value="TreeGrafter"/>
</dbReference>
<evidence type="ECO:0000256" key="1">
    <source>
        <dbReference type="ARBA" id="ARBA00004229"/>
    </source>
</evidence>
<evidence type="ECO:0000256" key="5">
    <source>
        <dbReference type="ARBA" id="ARBA00022980"/>
    </source>
</evidence>